<dbReference type="GO" id="GO:0006310">
    <property type="term" value="P:DNA recombination"/>
    <property type="evidence" value="ECO:0007669"/>
    <property type="project" value="UniProtKB-KW"/>
</dbReference>
<gene>
    <name evidence="3" type="ORF">KCTCHS21_18730</name>
</gene>
<organism evidence="3 4">
    <name type="scientific">Cohnella abietis</name>
    <dbReference type="NCBI Taxonomy" id="2507935"/>
    <lineage>
        <taxon>Bacteria</taxon>
        <taxon>Bacillati</taxon>
        <taxon>Bacillota</taxon>
        <taxon>Bacilli</taxon>
        <taxon>Bacillales</taxon>
        <taxon>Paenibacillaceae</taxon>
        <taxon>Cohnella</taxon>
    </lineage>
</organism>
<dbReference type="InterPro" id="IPR011010">
    <property type="entry name" value="DNA_brk_join_enz"/>
</dbReference>
<keyword evidence="1" id="KW-0233">DNA recombination</keyword>
<dbReference type="InterPro" id="IPR002104">
    <property type="entry name" value="Integrase_catalytic"/>
</dbReference>
<feature type="domain" description="Tyr recombinase" evidence="2">
    <location>
        <begin position="6"/>
        <end position="181"/>
    </location>
</feature>
<dbReference type="InterPro" id="IPR050090">
    <property type="entry name" value="Tyrosine_recombinase_XerCD"/>
</dbReference>
<protein>
    <submittedName>
        <fullName evidence="3">Site-specific integrase</fullName>
    </submittedName>
</protein>
<dbReference type="OrthoDB" id="9788852at2"/>
<evidence type="ECO:0000259" key="2">
    <source>
        <dbReference type="PROSITE" id="PS51898"/>
    </source>
</evidence>
<evidence type="ECO:0000313" key="4">
    <source>
        <dbReference type="Proteomes" id="UP000289856"/>
    </source>
</evidence>
<dbReference type="GO" id="GO:0003677">
    <property type="term" value="F:DNA binding"/>
    <property type="evidence" value="ECO:0007669"/>
    <property type="project" value="InterPro"/>
</dbReference>
<keyword evidence="4" id="KW-1185">Reference proteome</keyword>
<dbReference type="PANTHER" id="PTHR30349:SF82">
    <property type="entry name" value="INTEGRASE_RECOMBINASE YOEC-RELATED"/>
    <property type="match status" value="1"/>
</dbReference>
<dbReference type="KEGG" id="cohn:KCTCHS21_18730"/>
<proteinExistence type="predicted"/>
<sequence>MNFVQPIRDPLLISEVKQYYRIRSDRDYMLFVFGVNIGLRISDILPRRVRDVRGRTHILLREKKTGKQKLMAINNKLQKELKKYIEGKADDEYLFPSRQKDKHGLQKPIGREQAYKILRKAADEFNIDQFGTHTLRKTWGYNAYEQGMTLAEIKDVFNHSTEAMTSRYIGLTQDSIDSKVRKIWV</sequence>
<dbReference type="PANTHER" id="PTHR30349">
    <property type="entry name" value="PHAGE INTEGRASE-RELATED"/>
    <property type="match status" value="1"/>
</dbReference>
<evidence type="ECO:0000256" key="1">
    <source>
        <dbReference type="ARBA" id="ARBA00023172"/>
    </source>
</evidence>
<dbReference type="RefSeq" id="WP_130607031.1">
    <property type="nucleotide sequence ID" value="NZ_AP019400.1"/>
</dbReference>
<dbReference type="Gene3D" id="1.10.443.10">
    <property type="entry name" value="Intergrase catalytic core"/>
    <property type="match status" value="1"/>
</dbReference>
<dbReference type="PROSITE" id="PS51898">
    <property type="entry name" value="TYR_RECOMBINASE"/>
    <property type="match status" value="1"/>
</dbReference>
<dbReference type="InterPro" id="IPR013762">
    <property type="entry name" value="Integrase-like_cat_sf"/>
</dbReference>
<dbReference type="EMBL" id="AP019400">
    <property type="protein sequence ID" value="BBI32474.1"/>
    <property type="molecule type" value="Genomic_DNA"/>
</dbReference>
<dbReference type="SUPFAM" id="SSF56349">
    <property type="entry name" value="DNA breaking-rejoining enzymes"/>
    <property type="match status" value="1"/>
</dbReference>
<dbReference type="GO" id="GO:0015074">
    <property type="term" value="P:DNA integration"/>
    <property type="evidence" value="ECO:0007669"/>
    <property type="project" value="InterPro"/>
</dbReference>
<dbReference type="CDD" id="cd01192">
    <property type="entry name" value="INT_C_like_3"/>
    <property type="match status" value="1"/>
</dbReference>
<dbReference type="Pfam" id="PF00589">
    <property type="entry name" value="Phage_integrase"/>
    <property type="match status" value="1"/>
</dbReference>
<evidence type="ECO:0000313" key="3">
    <source>
        <dbReference type="EMBL" id="BBI32474.1"/>
    </source>
</evidence>
<accession>A0A3T1D311</accession>
<dbReference type="Proteomes" id="UP000289856">
    <property type="component" value="Chromosome"/>
</dbReference>
<dbReference type="AlphaFoldDB" id="A0A3T1D311"/>
<reference evidence="3 4" key="1">
    <citation type="submission" date="2019-01" db="EMBL/GenBank/DDBJ databases">
        <title>Complete genome sequence of Cohnella hallensis HS21 isolated from Korean fir (Abies koreana) rhizospheric soil.</title>
        <authorList>
            <person name="Jiang L."/>
            <person name="Kang S.W."/>
            <person name="Kim S."/>
            <person name="Jung J."/>
            <person name="Kim C.Y."/>
            <person name="Kim D.H."/>
            <person name="Kim S.W."/>
            <person name="Lee J."/>
        </authorList>
    </citation>
    <scope>NUCLEOTIDE SEQUENCE [LARGE SCALE GENOMIC DNA]</scope>
    <source>
        <strain evidence="3 4">HS21</strain>
    </source>
</reference>
<name>A0A3T1D311_9BACL</name>